<reference evidence="3" key="1">
    <citation type="submission" date="2023-04" db="EMBL/GenBank/DDBJ databases">
        <title>Phytophthora fragariaefolia NBRC 109709.</title>
        <authorList>
            <person name="Ichikawa N."/>
            <person name="Sato H."/>
            <person name="Tonouchi N."/>
        </authorList>
    </citation>
    <scope>NUCLEOTIDE SEQUENCE</scope>
    <source>
        <strain evidence="3">NBRC 109709</strain>
    </source>
</reference>
<keyword evidence="1" id="KW-0863">Zinc-finger</keyword>
<organism evidence="3 4">
    <name type="scientific">Phytophthora fragariaefolia</name>
    <dbReference type="NCBI Taxonomy" id="1490495"/>
    <lineage>
        <taxon>Eukaryota</taxon>
        <taxon>Sar</taxon>
        <taxon>Stramenopiles</taxon>
        <taxon>Oomycota</taxon>
        <taxon>Peronosporomycetes</taxon>
        <taxon>Peronosporales</taxon>
        <taxon>Peronosporaceae</taxon>
        <taxon>Phytophthora</taxon>
    </lineage>
</organism>
<proteinExistence type="predicted"/>
<dbReference type="Proteomes" id="UP001165121">
    <property type="component" value="Unassembled WGS sequence"/>
</dbReference>
<accession>A0A9W6YAF0</accession>
<name>A0A9W6YAF0_9STRA</name>
<sequence>MELSEAKIPERVMVTARGSVDSLTDTEKASAAKFYRSADKWSIRRAHHVGMFIEGWVVNLNTMRCSCLYFKKFIFCAHIICGRAAYGLNVPGINGNNLKFKDWRVRQKRRPEPAAPLIRPPSTAIYGEMNISTVANASTYTPATDQTNLQFRSESVEWALTEPRPLEHAIHSSYIPPDSQTYGNCTSCRFDQDARGADSDIETLPAPQATERIMFPGRPVDHP</sequence>
<evidence type="ECO:0000313" key="3">
    <source>
        <dbReference type="EMBL" id="GMF61275.1"/>
    </source>
</evidence>
<evidence type="ECO:0000256" key="1">
    <source>
        <dbReference type="PROSITE-ProRule" id="PRU00325"/>
    </source>
</evidence>
<keyword evidence="4" id="KW-1185">Reference proteome</keyword>
<feature type="domain" description="SWIM-type" evidence="2">
    <location>
        <begin position="56"/>
        <end position="87"/>
    </location>
</feature>
<dbReference type="InterPro" id="IPR007527">
    <property type="entry name" value="Znf_SWIM"/>
</dbReference>
<evidence type="ECO:0000313" key="4">
    <source>
        <dbReference type="Proteomes" id="UP001165121"/>
    </source>
</evidence>
<evidence type="ECO:0000259" key="2">
    <source>
        <dbReference type="PROSITE" id="PS50966"/>
    </source>
</evidence>
<dbReference type="EMBL" id="BSXT01005754">
    <property type="protein sequence ID" value="GMF61275.1"/>
    <property type="molecule type" value="Genomic_DNA"/>
</dbReference>
<protein>
    <submittedName>
        <fullName evidence="3">Unnamed protein product</fullName>
    </submittedName>
</protein>
<keyword evidence="1" id="KW-0479">Metal-binding</keyword>
<dbReference type="GO" id="GO:0008270">
    <property type="term" value="F:zinc ion binding"/>
    <property type="evidence" value="ECO:0007669"/>
    <property type="project" value="UniProtKB-KW"/>
</dbReference>
<gene>
    <name evidence="3" type="ORF">Pfra01_002669400</name>
</gene>
<dbReference type="OrthoDB" id="141037at2759"/>
<dbReference type="AlphaFoldDB" id="A0A9W6YAF0"/>
<keyword evidence="1" id="KW-0862">Zinc</keyword>
<comment type="caution">
    <text evidence="3">The sequence shown here is derived from an EMBL/GenBank/DDBJ whole genome shotgun (WGS) entry which is preliminary data.</text>
</comment>
<dbReference type="PROSITE" id="PS50966">
    <property type="entry name" value="ZF_SWIM"/>
    <property type="match status" value="1"/>
</dbReference>